<evidence type="ECO:0000256" key="3">
    <source>
        <dbReference type="ARBA" id="ARBA00023295"/>
    </source>
</evidence>
<dbReference type="SUPFAM" id="SSF75005">
    <property type="entry name" value="Arabinanase/levansucrase/invertase"/>
    <property type="match status" value="1"/>
</dbReference>
<dbReference type="Gene3D" id="2.115.10.20">
    <property type="entry name" value="Glycosyl hydrolase domain, family 43"/>
    <property type="match status" value="1"/>
</dbReference>
<evidence type="ECO:0000256" key="4">
    <source>
        <dbReference type="RuleBase" id="RU361187"/>
    </source>
</evidence>
<comment type="similarity">
    <text evidence="1 4">Belongs to the glycosyl hydrolase 43 family.</text>
</comment>
<evidence type="ECO:0000313" key="7">
    <source>
        <dbReference type="Proteomes" id="UP001182556"/>
    </source>
</evidence>
<dbReference type="Proteomes" id="UP001182556">
    <property type="component" value="Unassembled WGS sequence"/>
</dbReference>
<evidence type="ECO:0000256" key="2">
    <source>
        <dbReference type="ARBA" id="ARBA00022801"/>
    </source>
</evidence>
<dbReference type="GO" id="GO:0005975">
    <property type="term" value="P:carbohydrate metabolic process"/>
    <property type="evidence" value="ECO:0007669"/>
    <property type="project" value="InterPro"/>
</dbReference>
<evidence type="ECO:0000313" key="6">
    <source>
        <dbReference type="EMBL" id="KAK1920674.1"/>
    </source>
</evidence>
<comment type="caution">
    <text evidence="6">The sequence shown here is derived from an EMBL/GenBank/DDBJ whole genome shotgun (WGS) entry which is preliminary data.</text>
</comment>
<feature type="domain" description="Beta-xylosidase C-terminal Concanavalin A-like" evidence="5">
    <location>
        <begin position="237"/>
        <end position="406"/>
    </location>
</feature>
<dbReference type="InterPro" id="IPR013320">
    <property type="entry name" value="ConA-like_dom_sf"/>
</dbReference>
<evidence type="ECO:0000259" key="5">
    <source>
        <dbReference type="Pfam" id="PF17851"/>
    </source>
</evidence>
<dbReference type="GO" id="GO:0004553">
    <property type="term" value="F:hydrolase activity, hydrolyzing O-glycosyl compounds"/>
    <property type="evidence" value="ECO:0007669"/>
    <property type="project" value="InterPro"/>
</dbReference>
<protein>
    <submittedName>
        <fullName evidence="6">Glycosyl hydrolase</fullName>
    </submittedName>
</protein>
<dbReference type="PANTHER" id="PTHR42812:SF16">
    <property type="entry name" value="HYDROLASE, PUTATIVE (AFU_ORTHOLOGUE AFUA_7G06110)-RELATED"/>
    <property type="match status" value="1"/>
</dbReference>
<dbReference type="Pfam" id="PF04616">
    <property type="entry name" value="Glyco_hydro_43"/>
    <property type="match status" value="1"/>
</dbReference>
<keyword evidence="7" id="KW-1185">Reference proteome</keyword>
<dbReference type="InterPro" id="IPR006710">
    <property type="entry name" value="Glyco_hydro_43"/>
</dbReference>
<gene>
    <name evidence="6" type="ORF">DB88DRAFT_548892</name>
</gene>
<dbReference type="Gene3D" id="2.60.120.200">
    <property type="match status" value="1"/>
</dbReference>
<dbReference type="PANTHER" id="PTHR42812">
    <property type="entry name" value="BETA-XYLOSIDASE"/>
    <property type="match status" value="1"/>
</dbReference>
<name>A0AAD9CRS7_PAPLA</name>
<reference evidence="6" key="1">
    <citation type="submission" date="2023-02" db="EMBL/GenBank/DDBJ databases">
        <title>Identification and recombinant expression of a fungal hydrolase from Papiliotrema laurentii that hydrolyzes apple cutin and clears colloidal polyester polyurethane.</title>
        <authorList>
            <consortium name="DOE Joint Genome Institute"/>
            <person name="Roman V.A."/>
            <person name="Bojanowski C."/>
            <person name="Crable B.R."/>
            <person name="Wagner D.N."/>
            <person name="Hung C.S."/>
            <person name="Nadeau L.J."/>
            <person name="Schratz L."/>
            <person name="Haridas S."/>
            <person name="Pangilinan J."/>
            <person name="Lipzen A."/>
            <person name="Na H."/>
            <person name="Yan M."/>
            <person name="Ng V."/>
            <person name="Grigoriev I.V."/>
            <person name="Spatafora J.W."/>
            <person name="Barlow D."/>
            <person name="Biffinger J."/>
            <person name="Kelley-Loughnane N."/>
            <person name="Varaljay V.A."/>
            <person name="Crookes-Goodson W.J."/>
        </authorList>
    </citation>
    <scope>NUCLEOTIDE SEQUENCE</scope>
    <source>
        <strain evidence="6">5307AH</strain>
    </source>
</reference>
<sequence>MTTFNIIQVAITPGLNTDTTVVRVGSQLDMRRVDPGGGTYAPTLRSYKGQFYMETTRLLPFRFAKTGPPPVAAIFACEMDLASGTCWSRPVTLAKSATTSCAERRHIIKRAGWYYLLLAEGVRISRSESPLGPYENPEDGRVNPLVYNHLHPTIRNTDHADFVQNRSGNWWVYFLGIRPQADSGAPLGRGCFMALMEWPEEGWPVINQKKKIEPTFDTALLPAVDRKESWRDEFQDDVECPAMLLHKQTSNIYTWSTELDFKPLTANEETGTGAYRTCFAYAALVVHRDPIDDGRTSRSSGDISTRTKWRQVASHDNPKLILSSRRSDMSYRLLVLPPYRSGHEAPFAYKLSGSDAFVEIGMVSSQVLLHERQLNSPCTGAMFAVFAHGREGYPCEGRAYFSYVKLEHHDLKL</sequence>
<proteinExistence type="inferred from homology"/>
<dbReference type="AlphaFoldDB" id="A0AAD9CRS7"/>
<dbReference type="InterPro" id="IPR051795">
    <property type="entry name" value="Glycosyl_Hydrlase_43"/>
</dbReference>
<dbReference type="SUPFAM" id="SSF49899">
    <property type="entry name" value="Concanavalin A-like lectins/glucanases"/>
    <property type="match status" value="1"/>
</dbReference>
<accession>A0AAD9CRS7</accession>
<keyword evidence="2 4" id="KW-0378">Hydrolase</keyword>
<keyword evidence="3 4" id="KW-0326">Glycosidase</keyword>
<dbReference type="InterPro" id="IPR023296">
    <property type="entry name" value="Glyco_hydro_beta-prop_sf"/>
</dbReference>
<dbReference type="InterPro" id="IPR041542">
    <property type="entry name" value="GH43_C2"/>
</dbReference>
<dbReference type="EMBL" id="JAODAN010000014">
    <property type="protein sequence ID" value="KAK1920674.1"/>
    <property type="molecule type" value="Genomic_DNA"/>
</dbReference>
<evidence type="ECO:0000256" key="1">
    <source>
        <dbReference type="ARBA" id="ARBA00009865"/>
    </source>
</evidence>
<organism evidence="6 7">
    <name type="scientific">Papiliotrema laurentii</name>
    <name type="common">Cryptococcus laurentii</name>
    <dbReference type="NCBI Taxonomy" id="5418"/>
    <lineage>
        <taxon>Eukaryota</taxon>
        <taxon>Fungi</taxon>
        <taxon>Dikarya</taxon>
        <taxon>Basidiomycota</taxon>
        <taxon>Agaricomycotina</taxon>
        <taxon>Tremellomycetes</taxon>
        <taxon>Tremellales</taxon>
        <taxon>Rhynchogastremaceae</taxon>
        <taxon>Papiliotrema</taxon>
    </lineage>
</organism>
<dbReference type="Pfam" id="PF17851">
    <property type="entry name" value="GH43_C2"/>
    <property type="match status" value="1"/>
</dbReference>